<name>A0A5C4SX36_9BACL</name>
<protein>
    <submittedName>
        <fullName evidence="5">LacI family transcriptional regulator</fullName>
    </submittedName>
</protein>
<reference evidence="5 6" key="1">
    <citation type="submission" date="2019-05" db="EMBL/GenBank/DDBJ databases">
        <title>We sequenced the genome of Paenibacillus hemerocallicola KCTC 33185 for further insight into its adaptation and study the phylogeny of Paenibacillus.</title>
        <authorList>
            <person name="Narsing Rao M.P."/>
        </authorList>
    </citation>
    <scope>NUCLEOTIDE SEQUENCE [LARGE SCALE GENOMIC DNA]</scope>
    <source>
        <strain evidence="5 6">KCTC 33185</strain>
    </source>
</reference>
<dbReference type="AlphaFoldDB" id="A0A5C4SX36"/>
<dbReference type="SMART" id="SM00354">
    <property type="entry name" value="HTH_LACI"/>
    <property type="match status" value="1"/>
</dbReference>
<keyword evidence="6" id="KW-1185">Reference proteome</keyword>
<evidence type="ECO:0000259" key="4">
    <source>
        <dbReference type="PROSITE" id="PS50932"/>
    </source>
</evidence>
<dbReference type="RefSeq" id="WP_139607211.1">
    <property type="nucleotide sequence ID" value="NZ_VDCQ01000089.1"/>
</dbReference>
<comment type="caution">
    <text evidence="5">The sequence shown here is derived from an EMBL/GenBank/DDBJ whole genome shotgun (WGS) entry which is preliminary data.</text>
</comment>
<dbReference type="SUPFAM" id="SSF53822">
    <property type="entry name" value="Periplasmic binding protein-like I"/>
    <property type="match status" value="1"/>
</dbReference>
<dbReference type="Proteomes" id="UP000307943">
    <property type="component" value="Unassembled WGS sequence"/>
</dbReference>
<evidence type="ECO:0000256" key="3">
    <source>
        <dbReference type="ARBA" id="ARBA00023163"/>
    </source>
</evidence>
<proteinExistence type="predicted"/>
<dbReference type="InterPro" id="IPR010982">
    <property type="entry name" value="Lambda_DNA-bd_dom_sf"/>
</dbReference>
<dbReference type="SUPFAM" id="SSF47413">
    <property type="entry name" value="lambda repressor-like DNA-binding domains"/>
    <property type="match status" value="1"/>
</dbReference>
<dbReference type="EMBL" id="VDCQ01000089">
    <property type="protein sequence ID" value="TNJ59873.1"/>
    <property type="molecule type" value="Genomic_DNA"/>
</dbReference>
<dbReference type="InterPro" id="IPR046335">
    <property type="entry name" value="LacI/GalR-like_sensor"/>
</dbReference>
<dbReference type="CDD" id="cd01392">
    <property type="entry name" value="HTH_LacI"/>
    <property type="match status" value="1"/>
</dbReference>
<gene>
    <name evidence="5" type="ORF">FE784_36705</name>
</gene>
<dbReference type="Gene3D" id="1.10.260.40">
    <property type="entry name" value="lambda repressor-like DNA-binding domains"/>
    <property type="match status" value="1"/>
</dbReference>
<keyword evidence="3" id="KW-0804">Transcription</keyword>
<accession>A0A5C4SX36</accession>
<dbReference type="InterPro" id="IPR000843">
    <property type="entry name" value="HTH_LacI"/>
</dbReference>
<dbReference type="PANTHER" id="PTHR30146">
    <property type="entry name" value="LACI-RELATED TRANSCRIPTIONAL REPRESSOR"/>
    <property type="match status" value="1"/>
</dbReference>
<feature type="domain" description="HTH lacI-type" evidence="4">
    <location>
        <begin position="5"/>
        <end position="59"/>
    </location>
</feature>
<dbReference type="PANTHER" id="PTHR30146:SF154">
    <property type="entry name" value="TRANSCRIPTION REGULATOR, MEMBER OF GALR FAMILY"/>
    <property type="match status" value="1"/>
</dbReference>
<organism evidence="5 6">
    <name type="scientific">Paenibacillus hemerocallicola</name>
    <dbReference type="NCBI Taxonomy" id="1172614"/>
    <lineage>
        <taxon>Bacteria</taxon>
        <taxon>Bacillati</taxon>
        <taxon>Bacillota</taxon>
        <taxon>Bacilli</taxon>
        <taxon>Bacillales</taxon>
        <taxon>Paenibacillaceae</taxon>
        <taxon>Paenibacillus</taxon>
    </lineage>
</organism>
<dbReference type="PROSITE" id="PS50932">
    <property type="entry name" value="HTH_LACI_2"/>
    <property type="match status" value="1"/>
</dbReference>
<dbReference type="InterPro" id="IPR028082">
    <property type="entry name" value="Peripla_BP_I"/>
</dbReference>
<dbReference type="GO" id="GO:0003700">
    <property type="term" value="F:DNA-binding transcription factor activity"/>
    <property type="evidence" value="ECO:0007669"/>
    <property type="project" value="TreeGrafter"/>
</dbReference>
<evidence type="ECO:0000256" key="2">
    <source>
        <dbReference type="ARBA" id="ARBA00023125"/>
    </source>
</evidence>
<evidence type="ECO:0000313" key="6">
    <source>
        <dbReference type="Proteomes" id="UP000307943"/>
    </source>
</evidence>
<keyword evidence="2" id="KW-0238">DNA-binding</keyword>
<evidence type="ECO:0000313" key="5">
    <source>
        <dbReference type="EMBL" id="TNJ59873.1"/>
    </source>
</evidence>
<dbReference type="GO" id="GO:0000976">
    <property type="term" value="F:transcription cis-regulatory region binding"/>
    <property type="evidence" value="ECO:0007669"/>
    <property type="project" value="TreeGrafter"/>
</dbReference>
<dbReference type="OrthoDB" id="2593241at2"/>
<evidence type="ECO:0000256" key="1">
    <source>
        <dbReference type="ARBA" id="ARBA00023015"/>
    </source>
</evidence>
<keyword evidence="1" id="KW-0805">Transcription regulation</keyword>
<sequence>MNKNITMQDIADHLKLDRTTVSKAISGKGTVSAKTIKRVNQAIEELGYRKDSFASGLVTGKNTVLAIVLPEIKSGINAPFIQSFQKNARKHHYGVILYYVEPKGDNLPMILEMLKQQRVSGVTFLSGATTSKDDDNLIRLLDSGIAINTTSRSFIHEQIDGIRFNHLKAGFELTEHLIKLQHKHIVFVANTYSQGTPFERMEGYRKAMESYGLQPVVIGDAHSTVKPSDFPGLTNFSYHTVKREWDNVKDASAFIGCNDEAALGIVHLLKEKNVSIPKDCSVAGLDDLYADLAIPQLTSMRFPLSEGGEKAAELLLKRIDANGKADATNFLLDYELIDRESTAMRTAPKSHPT</sequence>
<dbReference type="Gene3D" id="3.40.50.2300">
    <property type="match status" value="2"/>
</dbReference>
<dbReference type="CDD" id="cd06267">
    <property type="entry name" value="PBP1_LacI_sugar_binding-like"/>
    <property type="match status" value="1"/>
</dbReference>
<dbReference type="Pfam" id="PF13377">
    <property type="entry name" value="Peripla_BP_3"/>
    <property type="match status" value="1"/>
</dbReference>
<dbReference type="Pfam" id="PF00356">
    <property type="entry name" value="LacI"/>
    <property type="match status" value="1"/>
</dbReference>